<keyword evidence="1" id="KW-0812">Transmembrane</keyword>
<name>A0ABN2TJZ9_9ACTN</name>
<keyword evidence="3" id="KW-1185">Reference proteome</keyword>
<evidence type="ECO:0000313" key="3">
    <source>
        <dbReference type="Proteomes" id="UP001500751"/>
    </source>
</evidence>
<keyword evidence="1" id="KW-0472">Membrane</keyword>
<reference evidence="2 3" key="1">
    <citation type="journal article" date="2019" name="Int. J. Syst. Evol. Microbiol.">
        <title>The Global Catalogue of Microorganisms (GCM) 10K type strain sequencing project: providing services to taxonomists for standard genome sequencing and annotation.</title>
        <authorList>
            <consortium name="The Broad Institute Genomics Platform"/>
            <consortium name="The Broad Institute Genome Sequencing Center for Infectious Disease"/>
            <person name="Wu L."/>
            <person name="Ma J."/>
        </authorList>
    </citation>
    <scope>NUCLEOTIDE SEQUENCE [LARGE SCALE GENOMIC DNA]</scope>
    <source>
        <strain evidence="2 3">JCM 16014</strain>
    </source>
</reference>
<feature type="transmembrane region" description="Helical" evidence="1">
    <location>
        <begin position="50"/>
        <end position="71"/>
    </location>
</feature>
<feature type="transmembrane region" description="Helical" evidence="1">
    <location>
        <begin position="20"/>
        <end position="38"/>
    </location>
</feature>
<gene>
    <name evidence="2" type="ORF">GCM10009839_02840</name>
</gene>
<evidence type="ECO:0000313" key="2">
    <source>
        <dbReference type="EMBL" id="GAA2011992.1"/>
    </source>
</evidence>
<organism evidence="2 3">
    <name type="scientific">Catenulispora yoronensis</name>
    <dbReference type="NCBI Taxonomy" id="450799"/>
    <lineage>
        <taxon>Bacteria</taxon>
        <taxon>Bacillati</taxon>
        <taxon>Actinomycetota</taxon>
        <taxon>Actinomycetes</taxon>
        <taxon>Catenulisporales</taxon>
        <taxon>Catenulisporaceae</taxon>
        <taxon>Catenulispora</taxon>
    </lineage>
</organism>
<feature type="transmembrane region" description="Helical" evidence="1">
    <location>
        <begin position="107"/>
        <end position="131"/>
    </location>
</feature>
<evidence type="ECO:0000256" key="1">
    <source>
        <dbReference type="SAM" id="Phobius"/>
    </source>
</evidence>
<keyword evidence="1" id="KW-1133">Transmembrane helix</keyword>
<protein>
    <recommendedName>
        <fullName evidence="4">DUF4396 domain-containing protein</fullName>
    </recommendedName>
</protein>
<accession>A0ABN2TJZ9</accession>
<comment type="caution">
    <text evidence="2">The sequence shown here is derived from an EMBL/GenBank/DDBJ whole genome shotgun (WGS) entry which is preliminary data.</text>
</comment>
<sequence length="149" mass="16110">MVRGPGMWGDLPRRARWVAAGYVVGFAEGFCSHAYSLWTGGIHAYGRDPVLIQVLFHAMLVFDALAVVLIIRASPAGPPLAAAAMLADASANWWTQAPDMARHPLRYLVPFGLLPITLFGVFVLVTAIPLYQTIAARRPAADQASRQLA</sequence>
<dbReference type="EMBL" id="BAAAQN010000001">
    <property type="protein sequence ID" value="GAA2011992.1"/>
    <property type="molecule type" value="Genomic_DNA"/>
</dbReference>
<evidence type="ECO:0008006" key="4">
    <source>
        <dbReference type="Google" id="ProtNLM"/>
    </source>
</evidence>
<dbReference type="Proteomes" id="UP001500751">
    <property type="component" value="Unassembled WGS sequence"/>
</dbReference>
<proteinExistence type="predicted"/>